<dbReference type="RefSeq" id="WP_226575848.1">
    <property type="nucleotide sequence ID" value="NZ_BLAY01000012.1"/>
</dbReference>
<dbReference type="PANTHER" id="PTHR30570:SF1">
    <property type="entry name" value="PHOSPHATE-BINDING PROTEIN PSTS"/>
    <property type="match status" value="1"/>
</dbReference>
<name>A0AAV3X315_9CYAN</name>
<dbReference type="CDD" id="cd13653">
    <property type="entry name" value="PBP2_phosphate_like_1"/>
    <property type="match status" value="1"/>
</dbReference>
<keyword evidence="6" id="KW-1185">Reference proteome</keyword>
<proteinExistence type="predicted"/>
<keyword evidence="1" id="KW-0732">Signal</keyword>
<evidence type="ECO:0000313" key="5">
    <source>
        <dbReference type="EMBL" id="GET36378.1"/>
    </source>
</evidence>
<dbReference type="Proteomes" id="UP001050975">
    <property type="component" value="Unassembled WGS sequence"/>
</dbReference>
<dbReference type="Gene3D" id="3.40.190.10">
    <property type="entry name" value="Periplasmic binding protein-like II"/>
    <property type="match status" value="2"/>
</dbReference>
<comment type="caution">
    <text evidence="5">The sequence shown here is derived from an EMBL/GenBank/DDBJ whole genome shotgun (WGS) entry which is preliminary data.</text>
</comment>
<evidence type="ECO:0000256" key="1">
    <source>
        <dbReference type="ARBA" id="ARBA00022729"/>
    </source>
</evidence>
<evidence type="ECO:0000313" key="6">
    <source>
        <dbReference type="Proteomes" id="UP001050975"/>
    </source>
</evidence>
<protein>
    <submittedName>
        <fullName evidence="5">Phosphate-binding protein PstS-like protein</fullName>
    </submittedName>
</protein>
<keyword evidence="3" id="KW-0812">Transmembrane</keyword>
<reference evidence="5" key="1">
    <citation type="submission" date="2019-10" db="EMBL/GenBank/DDBJ databases">
        <title>Draft genome sequece of Microseira wollei NIES-4236.</title>
        <authorList>
            <person name="Yamaguchi H."/>
            <person name="Suzuki S."/>
            <person name="Kawachi M."/>
        </authorList>
    </citation>
    <scope>NUCLEOTIDE SEQUENCE</scope>
    <source>
        <strain evidence="5">NIES-4236</strain>
    </source>
</reference>
<dbReference type="SUPFAM" id="SSF53850">
    <property type="entry name" value="Periplasmic binding protein-like II"/>
    <property type="match status" value="1"/>
</dbReference>
<dbReference type="EMBL" id="BLAY01000012">
    <property type="protein sequence ID" value="GET36378.1"/>
    <property type="molecule type" value="Genomic_DNA"/>
</dbReference>
<organism evidence="5 6">
    <name type="scientific">Microseira wollei NIES-4236</name>
    <dbReference type="NCBI Taxonomy" id="2530354"/>
    <lineage>
        <taxon>Bacteria</taxon>
        <taxon>Bacillati</taxon>
        <taxon>Cyanobacteriota</taxon>
        <taxon>Cyanophyceae</taxon>
        <taxon>Oscillatoriophycideae</taxon>
        <taxon>Aerosakkonematales</taxon>
        <taxon>Aerosakkonemataceae</taxon>
        <taxon>Microseira</taxon>
    </lineage>
</organism>
<evidence type="ECO:0000256" key="3">
    <source>
        <dbReference type="SAM" id="Phobius"/>
    </source>
</evidence>
<evidence type="ECO:0000256" key="2">
    <source>
        <dbReference type="SAM" id="MobiDB-lite"/>
    </source>
</evidence>
<dbReference type="Pfam" id="PF12849">
    <property type="entry name" value="PBP_like_2"/>
    <property type="match status" value="1"/>
</dbReference>
<dbReference type="PANTHER" id="PTHR30570">
    <property type="entry name" value="PERIPLASMIC PHOSPHATE BINDING COMPONENT OF PHOSPHATE ABC TRANSPORTER"/>
    <property type="match status" value="1"/>
</dbReference>
<keyword evidence="3" id="KW-0472">Membrane</keyword>
<evidence type="ECO:0000259" key="4">
    <source>
        <dbReference type="Pfam" id="PF12849"/>
    </source>
</evidence>
<dbReference type="InterPro" id="IPR024370">
    <property type="entry name" value="PBP_domain"/>
</dbReference>
<feature type="region of interest" description="Disordered" evidence="2">
    <location>
        <begin position="36"/>
        <end position="58"/>
    </location>
</feature>
<accession>A0AAV3X315</accession>
<keyword evidence="3" id="KW-1133">Transmembrane helix</keyword>
<dbReference type="AlphaFoldDB" id="A0AAV3X315"/>
<feature type="domain" description="PBP" evidence="4">
    <location>
        <begin position="67"/>
        <end position="296"/>
    </location>
</feature>
<gene>
    <name evidence="5" type="ORF">MiSe_11280</name>
</gene>
<feature type="transmembrane region" description="Helical" evidence="3">
    <location>
        <begin position="9"/>
        <end position="28"/>
    </location>
</feature>
<sequence length="307" mass="32103">MAQKSGPPPIVYILVFLLLAGGGYWFFFRRQPQQGELPQPGTALPNAPIPTAPTTTGGSFPFPTSVPAGTTVRIDGSTSMVTINQSLKTGFQGQFPGTNVITNASGSDKGIQALIAGNIDVAAISRPLTPQEQGQGLVAVPVAVDAIALVVGVNNPFQGSLTSGQVEDIFEGDITNWSNLGGGAGTIRVINRPAGSGTQQFFQELVLGGGNFGTGPNITTWPRDETTALFRELKTDGISYATFTQVTANKGTVRPLAVNGALPDSPTYPYKRQLFYVYKNPPSPVVQAFLGYATSSQGQSAITQGVP</sequence>
<dbReference type="InterPro" id="IPR050811">
    <property type="entry name" value="Phosphate_ABC_transporter"/>
</dbReference>